<reference evidence="1" key="1">
    <citation type="thesis" date="2020" institute="ProQuest LLC" country="789 East Eisenhower Parkway, Ann Arbor, MI, USA">
        <title>Comparative Genomics and Chromosome Evolution.</title>
        <authorList>
            <person name="Mudd A.B."/>
        </authorList>
    </citation>
    <scope>NUCLEOTIDE SEQUENCE</scope>
    <source>
        <strain evidence="1">237g6f4</strain>
        <tissue evidence="1">Blood</tissue>
    </source>
</reference>
<accession>A0AAV6ZPQ0</accession>
<evidence type="ECO:0000313" key="2">
    <source>
        <dbReference type="Proteomes" id="UP000824782"/>
    </source>
</evidence>
<comment type="caution">
    <text evidence="1">The sequence shown here is derived from an EMBL/GenBank/DDBJ whole genome shotgun (WGS) entry which is preliminary data.</text>
</comment>
<name>A0AAV6ZPQ0_ENGPU</name>
<dbReference type="EMBL" id="WNYA01000204">
    <property type="protein sequence ID" value="KAG8549290.1"/>
    <property type="molecule type" value="Genomic_DNA"/>
</dbReference>
<proteinExistence type="predicted"/>
<organism evidence="1 2">
    <name type="scientific">Engystomops pustulosus</name>
    <name type="common">Tungara frog</name>
    <name type="synonym">Physalaemus pustulosus</name>
    <dbReference type="NCBI Taxonomy" id="76066"/>
    <lineage>
        <taxon>Eukaryota</taxon>
        <taxon>Metazoa</taxon>
        <taxon>Chordata</taxon>
        <taxon>Craniata</taxon>
        <taxon>Vertebrata</taxon>
        <taxon>Euteleostomi</taxon>
        <taxon>Amphibia</taxon>
        <taxon>Batrachia</taxon>
        <taxon>Anura</taxon>
        <taxon>Neobatrachia</taxon>
        <taxon>Hyloidea</taxon>
        <taxon>Leptodactylidae</taxon>
        <taxon>Leiuperinae</taxon>
        <taxon>Engystomops</taxon>
    </lineage>
</organism>
<protein>
    <submittedName>
        <fullName evidence="1">Uncharacterized protein</fullName>
    </submittedName>
</protein>
<dbReference type="Proteomes" id="UP000824782">
    <property type="component" value="Unassembled WGS sequence"/>
</dbReference>
<gene>
    <name evidence="1" type="ORF">GDO81_021733</name>
</gene>
<sequence>MRNVLQPESYHRHSLFTDFGTTLGFIEAQRIPVQNCLVCMQKISDTIYRKATHDNSTCNLTCNFLCVKVTLLSLRREGVKKWGGDLFYGCVDGRLIVLL</sequence>
<evidence type="ECO:0000313" key="1">
    <source>
        <dbReference type="EMBL" id="KAG8549290.1"/>
    </source>
</evidence>
<keyword evidence="2" id="KW-1185">Reference proteome</keyword>
<dbReference type="AlphaFoldDB" id="A0AAV6ZPQ0"/>